<dbReference type="Gene3D" id="3.20.20.80">
    <property type="entry name" value="Glycosidases"/>
    <property type="match status" value="1"/>
</dbReference>
<dbReference type="CDD" id="cd02855">
    <property type="entry name" value="E_set_GBE_prok_N"/>
    <property type="match status" value="1"/>
</dbReference>
<dbReference type="GO" id="GO:0005829">
    <property type="term" value="C:cytosol"/>
    <property type="evidence" value="ECO:0007669"/>
    <property type="project" value="TreeGrafter"/>
</dbReference>
<dbReference type="EC" id="2.4.1.18" evidence="10"/>
<dbReference type="InterPro" id="IPR054169">
    <property type="entry name" value="GlgB_N"/>
</dbReference>
<comment type="function">
    <text evidence="2 10">Catalyzes the formation of the alpha-1,6-glucosidic linkages in glycogen by scission of a 1,4-alpha-linked oligosaccharide from growing alpha-1,4-glucan chains and the subsequent attachment of the oligosaccharide to the alpha-1,6 position.</text>
</comment>
<evidence type="ECO:0000256" key="10">
    <source>
        <dbReference type="HAMAP-Rule" id="MF_00685"/>
    </source>
</evidence>
<dbReference type="InterPro" id="IPR004193">
    <property type="entry name" value="Glyco_hydro_13_N"/>
</dbReference>
<dbReference type="GO" id="GO:0005978">
    <property type="term" value="P:glycogen biosynthetic process"/>
    <property type="evidence" value="ECO:0007669"/>
    <property type="project" value="UniProtKB-UniRule"/>
</dbReference>
<evidence type="ECO:0000256" key="5">
    <source>
        <dbReference type="ARBA" id="ARBA00022600"/>
    </source>
</evidence>
<dbReference type="InterPro" id="IPR044143">
    <property type="entry name" value="GlgB_N_E_set_prok"/>
</dbReference>
<dbReference type="InterPro" id="IPR006047">
    <property type="entry name" value="GH13_cat_dom"/>
</dbReference>
<accession>A0A2S8EYY3</accession>
<evidence type="ECO:0000256" key="4">
    <source>
        <dbReference type="ARBA" id="ARBA00009000"/>
    </source>
</evidence>
<dbReference type="FunFam" id="2.60.40.10:FF:000169">
    <property type="entry name" value="1,4-alpha-glucan branching enzyme GlgB"/>
    <property type="match status" value="1"/>
</dbReference>
<dbReference type="UniPathway" id="UPA00164"/>
<keyword evidence="7 10" id="KW-0808">Transferase</keyword>
<keyword evidence="8 10" id="KW-0320">Glycogen biosynthesis</keyword>
<dbReference type="Gene3D" id="2.60.40.1180">
    <property type="entry name" value="Golgi alpha-mannosidase II"/>
    <property type="match status" value="1"/>
</dbReference>
<dbReference type="AlphaFoldDB" id="A0A2S8EYY3"/>
<dbReference type="HAMAP" id="MF_00685">
    <property type="entry name" value="GlgB"/>
    <property type="match status" value="1"/>
</dbReference>
<feature type="active site" description="Nucleophile" evidence="10 11">
    <location>
        <position position="416"/>
    </location>
</feature>
<dbReference type="NCBIfam" id="TIGR01515">
    <property type="entry name" value="branching_enzym"/>
    <property type="match status" value="1"/>
</dbReference>
<dbReference type="InterPro" id="IPR017853">
    <property type="entry name" value="GH"/>
</dbReference>
<dbReference type="Pfam" id="PF00128">
    <property type="entry name" value="Alpha-amylase"/>
    <property type="match status" value="1"/>
</dbReference>
<evidence type="ECO:0000256" key="8">
    <source>
        <dbReference type="ARBA" id="ARBA00023056"/>
    </source>
</evidence>
<dbReference type="PANTHER" id="PTHR43651:SF3">
    <property type="entry name" value="1,4-ALPHA-GLUCAN-BRANCHING ENZYME"/>
    <property type="match status" value="1"/>
</dbReference>
<proteinExistence type="inferred from homology"/>
<dbReference type="PANTHER" id="PTHR43651">
    <property type="entry name" value="1,4-ALPHA-GLUCAN-BRANCHING ENZYME"/>
    <property type="match status" value="1"/>
</dbReference>
<dbReference type="Pfam" id="PF02806">
    <property type="entry name" value="Alpha-amylase_C"/>
    <property type="match status" value="1"/>
</dbReference>
<dbReference type="EMBL" id="PUIA01000094">
    <property type="protein sequence ID" value="PQO25129.1"/>
    <property type="molecule type" value="Genomic_DNA"/>
</dbReference>
<evidence type="ECO:0000256" key="11">
    <source>
        <dbReference type="PIRSR" id="PIRSR000463-1"/>
    </source>
</evidence>
<keyword evidence="5 10" id="KW-0321">Glycogen metabolism</keyword>
<dbReference type="FunFam" id="2.60.40.1180:FF:000002">
    <property type="entry name" value="1,4-alpha-glucan branching enzyme GlgB"/>
    <property type="match status" value="1"/>
</dbReference>
<comment type="caution">
    <text evidence="13">The sequence shown here is derived from an EMBL/GenBank/DDBJ whole genome shotgun (WGS) entry which is preliminary data.</text>
</comment>
<dbReference type="CDD" id="cd11322">
    <property type="entry name" value="AmyAc_Glg_BE"/>
    <property type="match status" value="1"/>
</dbReference>
<dbReference type="SUPFAM" id="SSF51445">
    <property type="entry name" value="(Trans)glycosidases"/>
    <property type="match status" value="1"/>
</dbReference>
<dbReference type="Proteomes" id="UP000240009">
    <property type="component" value="Unassembled WGS sequence"/>
</dbReference>
<dbReference type="Pfam" id="PF02922">
    <property type="entry name" value="CBM_48"/>
    <property type="match status" value="1"/>
</dbReference>
<evidence type="ECO:0000256" key="2">
    <source>
        <dbReference type="ARBA" id="ARBA00002953"/>
    </source>
</evidence>
<keyword evidence="9 10" id="KW-0119">Carbohydrate metabolism</keyword>
<dbReference type="InterPro" id="IPR037439">
    <property type="entry name" value="Branching_enzy"/>
</dbReference>
<dbReference type="InterPro" id="IPR014756">
    <property type="entry name" value="Ig_E-set"/>
</dbReference>
<dbReference type="NCBIfam" id="NF003811">
    <property type="entry name" value="PRK05402.1"/>
    <property type="match status" value="1"/>
</dbReference>
<evidence type="ECO:0000256" key="7">
    <source>
        <dbReference type="ARBA" id="ARBA00022679"/>
    </source>
</evidence>
<evidence type="ECO:0000256" key="3">
    <source>
        <dbReference type="ARBA" id="ARBA00004964"/>
    </source>
</evidence>
<evidence type="ECO:0000256" key="1">
    <source>
        <dbReference type="ARBA" id="ARBA00000826"/>
    </source>
</evidence>
<evidence type="ECO:0000256" key="9">
    <source>
        <dbReference type="ARBA" id="ARBA00023277"/>
    </source>
</evidence>
<evidence type="ECO:0000313" key="14">
    <source>
        <dbReference type="Proteomes" id="UP000240009"/>
    </source>
</evidence>
<comment type="subunit">
    <text evidence="10">Monomer.</text>
</comment>
<dbReference type="InterPro" id="IPR013783">
    <property type="entry name" value="Ig-like_fold"/>
</dbReference>
<dbReference type="PIRSF" id="PIRSF000463">
    <property type="entry name" value="GlgB"/>
    <property type="match status" value="1"/>
</dbReference>
<reference evidence="13 14" key="1">
    <citation type="submission" date="2018-02" db="EMBL/GenBank/DDBJ databases">
        <title>Comparative genomes isolates from brazilian mangrove.</title>
        <authorList>
            <person name="Araujo J.E."/>
            <person name="Taketani R.G."/>
            <person name="Silva M.C.P."/>
            <person name="Loureco M.V."/>
            <person name="Andreote F.D."/>
        </authorList>
    </citation>
    <scope>NUCLEOTIDE SEQUENCE [LARGE SCALE GENOMIC DNA]</scope>
    <source>
        <strain evidence="13 14">HEX-2 MGV</strain>
    </source>
</reference>
<dbReference type="GO" id="GO:0043169">
    <property type="term" value="F:cation binding"/>
    <property type="evidence" value="ECO:0007669"/>
    <property type="project" value="InterPro"/>
</dbReference>
<keyword evidence="6 10" id="KW-0328">Glycosyltransferase</keyword>
<dbReference type="InterPro" id="IPR013780">
    <property type="entry name" value="Glyco_hydro_b"/>
</dbReference>
<feature type="domain" description="Glycosyl hydrolase family 13 catalytic" evidence="12">
    <location>
        <begin position="257"/>
        <end position="603"/>
    </location>
</feature>
<name>A0A2S8EYY3_9BACT</name>
<dbReference type="SMART" id="SM00642">
    <property type="entry name" value="Aamy"/>
    <property type="match status" value="1"/>
</dbReference>
<dbReference type="RefSeq" id="WP_105359817.1">
    <property type="nucleotide sequence ID" value="NZ_PUIA01000094.1"/>
</dbReference>
<comment type="similarity">
    <text evidence="4 10">Belongs to the glycosyl hydrolase 13 family. GlgB subfamily.</text>
</comment>
<sequence>MHTIGSLGKITDIIDGCSDNPSRFLGPHPVEGSGNHKSAAVRAYLPGKEQAWLFHPGHGQSTPMKMIHPAGLFEVMCPMDGVTEKGQYQLRVDGGSGQMKTLHDPYAFPSYFTGFDLHLLGEGKHWNSYDKMGAHLRTVNGVSGVNFAVWAPNAKAVSVVGDFNDWDARSHQMNRIGSSGIWELFIPGMAAGEKYKYRVRQADRAVDKCDPYGFAAEMPPRTASVVADLTTHKWNDQAWMEQRANEDQLAKPMSVYEVHLGSWQRNLEEEHGWFNYRYLAHELVKYCKAQNHTHIELMPVSEHPFTGSWGYQTVGYYAITSRYGTPEDFMYFVDYCHQNGLAVILDWVPAHFPKDDHGLRRFDGSALYEHDDPRRGEHPDWGTLIFNYGRNEVRNFLVSNALFLFDKYHIDGLRVDAVASMLYLDYSREGDNWLPNEYGGRENLEAIGFLKEFNEQSHLQHPGVLTIAEESTAWGGVSRPTFDGGLGFSMKWNMGWMNDTLRYMRKDPIYRKHHHGELTFSLIYAFTENFVLPLSHDEVVHGKGALLDQMPGDMWQRFANLRLLYSYMWTHPGKKLIFMGDEIAQWNEWNLEAGLQWDLLEWESHQGMQKLISDLNAMLVHEPALHEVDFEGSGFDWIDCNDWQNSTISYVRKGKNPEDFVVVVCNFTPNSREDYRMGVPMPGVYKEVFNSDNARYAGSDVINTDEFHSDNIAWNGREQSIQFRLPPLATVVLKRVSQ</sequence>
<dbReference type="InterPro" id="IPR006407">
    <property type="entry name" value="GlgB"/>
</dbReference>
<gene>
    <name evidence="10" type="primary">glgB</name>
    <name evidence="13" type="ORF">C5Y96_26895</name>
</gene>
<dbReference type="NCBIfam" id="NF008967">
    <property type="entry name" value="PRK12313.1"/>
    <property type="match status" value="1"/>
</dbReference>
<dbReference type="Gene3D" id="2.60.40.10">
    <property type="entry name" value="Immunoglobulins"/>
    <property type="match status" value="2"/>
</dbReference>
<evidence type="ECO:0000256" key="6">
    <source>
        <dbReference type="ARBA" id="ARBA00022676"/>
    </source>
</evidence>
<dbReference type="InterPro" id="IPR006048">
    <property type="entry name" value="A-amylase/branching_C"/>
</dbReference>
<dbReference type="SUPFAM" id="SSF81296">
    <property type="entry name" value="E set domains"/>
    <property type="match status" value="2"/>
</dbReference>
<comment type="pathway">
    <text evidence="3 10">Glycan biosynthesis; glycogen biosynthesis.</text>
</comment>
<dbReference type="Pfam" id="PF22019">
    <property type="entry name" value="GlgB_N"/>
    <property type="match status" value="1"/>
</dbReference>
<dbReference type="GO" id="GO:0004553">
    <property type="term" value="F:hydrolase activity, hydrolyzing O-glycosyl compounds"/>
    <property type="evidence" value="ECO:0007669"/>
    <property type="project" value="InterPro"/>
</dbReference>
<comment type="catalytic activity">
    <reaction evidence="1 10">
        <text>Transfers a segment of a (1-&gt;4)-alpha-D-glucan chain to a primary hydroxy group in a similar glucan chain.</text>
        <dbReference type="EC" id="2.4.1.18"/>
    </reaction>
</comment>
<dbReference type="SUPFAM" id="SSF51011">
    <property type="entry name" value="Glycosyl hydrolase domain"/>
    <property type="match status" value="1"/>
</dbReference>
<dbReference type="OrthoDB" id="226102at2"/>
<dbReference type="GO" id="GO:0003844">
    <property type="term" value="F:1,4-alpha-glucan branching enzyme activity"/>
    <property type="evidence" value="ECO:0007669"/>
    <property type="project" value="UniProtKB-UniRule"/>
</dbReference>
<evidence type="ECO:0000313" key="13">
    <source>
        <dbReference type="EMBL" id="PQO25129.1"/>
    </source>
</evidence>
<dbReference type="FunFam" id="3.20.20.80:FF:000003">
    <property type="entry name" value="1,4-alpha-glucan branching enzyme GlgB"/>
    <property type="match status" value="1"/>
</dbReference>
<organism evidence="13 14">
    <name type="scientific">Blastopirellula marina</name>
    <dbReference type="NCBI Taxonomy" id="124"/>
    <lineage>
        <taxon>Bacteria</taxon>
        <taxon>Pseudomonadati</taxon>
        <taxon>Planctomycetota</taxon>
        <taxon>Planctomycetia</taxon>
        <taxon>Pirellulales</taxon>
        <taxon>Pirellulaceae</taxon>
        <taxon>Blastopirellula</taxon>
    </lineage>
</organism>
<protein>
    <recommendedName>
        <fullName evidence="10">1,4-alpha-glucan branching enzyme GlgB</fullName>
        <ecNumber evidence="10">2.4.1.18</ecNumber>
    </recommendedName>
    <alternativeName>
        <fullName evidence="10">1,4-alpha-D-glucan:1,4-alpha-D-glucan 6-glucosyl-transferase</fullName>
    </alternativeName>
    <alternativeName>
        <fullName evidence="10">Alpha-(1-&gt;4)-glucan branching enzyme</fullName>
    </alternativeName>
    <alternativeName>
        <fullName evidence="10">Glycogen branching enzyme</fullName>
        <shortName evidence="10">BE</shortName>
    </alternativeName>
</protein>
<evidence type="ECO:0000259" key="12">
    <source>
        <dbReference type="SMART" id="SM00642"/>
    </source>
</evidence>
<feature type="active site" description="Proton donor" evidence="10 11">
    <location>
        <position position="469"/>
    </location>
</feature>